<accession>A0A0A9GY86</accession>
<reference evidence="1" key="2">
    <citation type="journal article" date="2015" name="Data Brief">
        <title>Shoot transcriptome of the giant reed, Arundo donax.</title>
        <authorList>
            <person name="Barrero R.A."/>
            <person name="Guerrero F.D."/>
            <person name="Moolhuijzen P."/>
            <person name="Goolsby J.A."/>
            <person name="Tidwell J."/>
            <person name="Bellgard S.E."/>
            <person name="Bellgard M.I."/>
        </authorList>
    </citation>
    <scope>NUCLEOTIDE SEQUENCE</scope>
    <source>
        <tissue evidence="1">Shoot tissue taken approximately 20 cm above the soil surface</tissue>
    </source>
</reference>
<reference evidence="1" key="1">
    <citation type="submission" date="2014-09" db="EMBL/GenBank/DDBJ databases">
        <authorList>
            <person name="Magalhaes I.L.F."/>
            <person name="Oliveira U."/>
            <person name="Santos F.R."/>
            <person name="Vidigal T.H.D.A."/>
            <person name="Brescovit A.D."/>
            <person name="Santos A.J."/>
        </authorList>
    </citation>
    <scope>NUCLEOTIDE SEQUENCE</scope>
    <source>
        <tissue evidence="1">Shoot tissue taken approximately 20 cm above the soil surface</tissue>
    </source>
</reference>
<sequence length="12" mass="1231">MISIARGVTIAV</sequence>
<proteinExistence type="predicted"/>
<organism evidence="1">
    <name type="scientific">Arundo donax</name>
    <name type="common">Giant reed</name>
    <name type="synonym">Donax arundinaceus</name>
    <dbReference type="NCBI Taxonomy" id="35708"/>
    <lineage>
        <taxon>Eukaryota</taxon>
        <taxon>Viridiplantae</taxon>
        <taxon>Streptophyta</taxon>
        <taxon>Embryophyta</taxon>
        <taxon>Tracheophyta</taxon>
        <taxon>Spermatophyta</taxon>
        <taxon>Magnoliopsida</taxon>
        <taxon>Liliopsida</taxon>
        <taxon>Poales</taxon>
        <taxon>Poaceae</taxon>
        <taxon>PACMAD clade</taxon>
        <taxon>Arundinoideae</taxon>
        <taxon>Arundineae</taxon>
        <taxon>Arundo</taxon>
    </lineage>
</organism>
<evidence type="ECO:0000313" key="1">
    <source>
        <dbReference type="EMBL" id="JAE25538.1"/>
    </source>
</evidence>
<name>A0A0A9GY86_ARUDO</name>
<protein>
    <submittedName>
        <fullName evidence="1">Uncharacterized protein</fullName>
    </submittedName>
</protein>
<dbReference type="EMBL" id="GBRH01172358">
    <property type="protein sequence ID" value="JAE25538.1"/>
    <property type="molecule type" value="Transcribed_RNA"/>
</dbReference>